<feature type="region of interest" description="Disordered" evidence="1">
    <location>
        <begin position="1"/>
        <end position="80"/>
    </location>
</feature>
<keyword evidence="4" id="KW-1185">Reference proteome</keyword>
<keyword evidence="2" id="KW-1133">Transmembrane helix</keyword>
<keyword evidence="2" id="KW-0472">Membrane</keyword>
<name>A0ABR3WJ40_9PEZI</name>
<protein>
    <submittedName>
        <fullName evidence="3">Uncharacterized protein</fullName>
    </submittedName>
</protein>
<evidence type="ECO:0000256" key="1">
    <source>
        <dbReference type="SAM" id="MobiDB-lite"/>
    </source>
</evidence>
<gene>
    <name evidence="3" type="ORF">Daus18300_008354</name>
</gene>
<feature type="transmembrane region" description="Helical" evidence="2">
    <location>
        <begin position="208"/>
        <end position="231"/>
    </location>
</feature>
<reference evidence="3 4" key="1">
    <citation type="journal article" date="2024" name="IMA Fungus">
        <title>IMA Genome - F19 : A genome assembly and annotation guide to empower mycologists, including annotated draft genome sequences of Ceratocystis pirilliformis, Diaporthe australafricana, Fusarium ophioides, Paecilomyces lecythidis, and Sporothrix stenoceras.</title>
        <authorList>
            <person name="Aylward J."/>
            <person name="Wilson A.M."/>
            <person name="Visagie C.M."/>
            <person name="Spraker J."/>
            <person name="Barnes I."/>
            <person name="Buitendag C."/>
            <person name="Ceriani C."/>
            <person name="Del Mar Angel L."/>
            <person name="du Plessis D."/>
            <person name="Fuchs T."/>
            <person name="Gasser K."/>
            <person name="Kramer D."/>
            <person name="Li W."/>
            <person name="Munsamy K."/>
            <person name="Piso A."/>
            <person name="Price J.L."/>
            <person name="Sonnekus B."/>
            <person name="Thomas C."/>
            <person name="van der Nest A."/>
            <person name="van Dijk A."/>
            <person name="van Heerden A."/>
            <person name="van Vuuren N."/>
            <person name="Yilmaz N."/>
            <person name="Duong T.A."/>
            <person name="van der Merwe N.A."/>
            <person name="Wingfield M.J."/>
            <person name="Wingfield B.D."/>
        </authorList>
    </citation>
    <scope>NUCLEOTIDE SEQUENCE [LARGE SCALE GENOMIC DNA]</scope>
    <source>
        <strain evidence="3 4">CMW 18300</strain>
    </source>
</reference>
<feature type="transmembrane region" description="Helical" evidence="2">
    <location>
        <begin position="137"/>
        <end position="157"/>
    </location>
</feature>
<keyword evidence="2" id="KW-0812">Transmembrane</keyword>
<accession>A0ABR3WJ40</accession>
<organism evidence="3 4">
    <name type="scientific">Diaporthe australafricana</name>
    <dbReference type="NCBI Taxonomy" id="127596"/>
    <lineage>
        <taxon>Eukaryota</taxon>
        <taxon>Fungi</taxon>
        <taxon>Dikarya</taxon>
        <taxon>Ascomycota</taxon>
        <taxon>Pezizomycotina</taxon>
        <taxon>Sordariomycetes</taxon>
        <taxon>Sordariomycetidae</taxon>
        <taxon>Diaporthales</taxon>
        <taxon>Diaporthaceae</taxon>
        <taxon>Diaporthe</taxon>
    </lineage>
</organism>
<feature type="compositionally biased region" description="Basic and acidic residues" evidence="1">
    <location>
        <begin position="35"/>
        <end position="44"/>
    </location>
</feature>
<dbReference type="EMBL" id="JAWRVE010000077">
    <property type="protein sequence ID" value="KAL1862857.1"/>
    <property type="molecule type" value="Genomic_DNA"/>
</dbReference>
<dbReference type="Proteomes" id="UP001583177">
    <property type="component" value="Unassembled WGS sequence"/>
</dbReference>
<feature type="transmembrane region" description="Helical" evidence="2">
    <location>
        <begin position="99"/>
        <end position="122"/>
    </location>
</feature>
<evidence type="ECO:0000313" key="4">
    <source>
        <dbReference type="Proteomes" id="UP001583177"/>
    </source>
</evidence>
<comment type="caution">
    <text evidence="3">The sequence shown here is derived from an EMBL/GenBank/DDBJ whole genome shotgun (WGS) entry which is preliminary data.</text>
</comment>
<evidence type="ECO:0000256" key="2">
    <source>
        <dbReference type="SAM" id="Phobius"/>
    </source>
</evidence>
<proteinExistence type="predicted"/>
<feature type="compositionally biased region" description="Polar residues" evidence="1">
    <location>
        <begin position="1"/>
        <end position="17"/>
    </location>
</feature>
<sequence>MEAPSLSRTPSQCSTLLSGDRCDDTVSLPDGEDEHESRRSRVSDAETLSSLTDGRQQRHESKNTIHHSVTEEPHRSGLQRGKDYLETPKVILSNSKKQAFGYFLLIHFAPVAGTLALFWLYLKGFQWNASDVQLKSLLFAAKLHEGLILVSLGDILFHRIRYHLMTSRGVSFGLLVSPFQVSDPTFLFRSPFLASATFSLKSAPELLTVSLVVLVSVLGMLAAPSSGALMIPKYDWWPIPDDMEAMTKFKKKESESAMYIGASFDYLFPQLIDGGFGPDKDRDDRLDSTPFSDRFEHILSGLDQILVNGSLGATANITVVDGATVDSFALAYQERSLDDCEIMTCSG</sequence>
<feature type="compositionally biased region" description="Basic and acidic residues" evidence="1">
    <location>
        <begin position="55"/>
        <end position="80"/>
    </location>
</feature>
<evidence type="ECO:0000313" key="3">
    <source>
        <dbReference type="EMBL" id="KAL1862857.1"/>
    </source>
</evidence>